<dbReference type="GO" id="GO:0005886">
    <property type="term" value="C:plasma membrane"/>
    <property type="evidence" value="ECO:0007669"/>
    <property type="project" value="TreeGrafter"/>
</dbReference>
<dbReference type="InterPro" id="IPR017871">
    <property type="entry name" value="ABC_transporter-like_CS"/>
</dbReference>
<sequence>MLRASRLHKAYREGRELHPVLDAVSLEVVPGECVALLGRSGSGKSTLLNMLAGIDRPDRGTVELLGHHLAELGEPALTLLRRREIGFVYQFFNLIPTLKVSENLALPLELNGVGGRDIARRVGTLLERLGLGSRSRAYPDQLSGGEQQRVAIGRALIHQPSLVLADEPTGNLDAETGEQILALLSELFHERNQTLVLVTHSLAVSSIADRVLTLDHGQIAESPGDFSW</sequence>
<dbReference type="InterPro" id="IPR015854">
    <property type="entry name" value="ABC_transpr_LolD-like"/>
</dbReference>
<dbReference type="PROSITE" id="PS50893">
    <property type="entry name" value="ABC_TRANSPORTER_2"/>
    <property type="match status" value="1"/>
</dbReference>
<dbReference type="GO" id="GO:0022857">
    <property type="term" value="F:transmembrane transporter activity"/>
    <property type="evidence" value="ECO:0007669"/>
    <property type="project" value="UniProtKB-ARBA"/>
</dbReference>
<evidence type="ECO:0000313" key="7">
    <source>
        <dbReference type="Proteomes" id="UP000483379"/>
    </source>
</evidence>
<evidence type="ECO:0000259" key="5">
    <source>
        <dbReference type="PROSITE" id="PS50893"/>
    </source>
</evidence>
<evidence type="ECO:0000256" key="2">
    <source>
        <dbReference type="ARBA" id="ARBA00022741"/>
    </source>
</evidence>
<evidence type="ECO:0000256" key="1">
    <source>
        <dbReference type="ARBA" id="ARBA00022448"/>
    </source>
</evidence>
<dbReference type="Pfam" id="PF00005">
    <property type="entry name" value="ABC_tran"/>
    <property type="match status" value="1"/>
</dbReference>
<dbReference type="AlphaFoldDB" id="A0A6M0JT33"/>
<dbReference type="GO" id="GO:0016887">
    <property type="term" value="F:ATP hydrolysis activity"/>
    <property type="evidence" value="ECO:0007669"/>
    <property type="project" value="InterPro"/>
</dbReference>
<dbReference type="FunFam" id="3.40.50.300:FF:000032">
    <property type="entry name" value="Export ABC transporter ATP-binding protein"/>
    <property type="match status" value="1"/>
</dbReference>
<dbReference type="CDD" id="cd03255">
    <property type="entry name" value="ABC_MJ0796_LolCDE_FtsE"/>
    <property type="match status" value="1"/>
</dbReference>
<organism evidence="6 7">
    <name type="scientific">Thiorhodococcus minor</name>
    <dbReference type="NCBI Taxonomy" id="57489"/>
    <lineage>
        <taxon>Bacteria</taxon>
        <taxon>Pseudomonadati</taxon>
        <taxon>Pseudomonadota</taxon>
        <taxon>Gammaproteobacteria</taxon>
        <taxon>Chromatiales</taxon>
        <taxon>Chromatiaceae</taxon>
        <taxon>Thiorhodococcus</taxon>
    </lineage>
</organism>
<dbReference type="EMBL" id="JAAIJQ010000004">
    <property type="protein sequence ID" value="NEV60690.1"/>
    <property type="molecule type" value="Genomic_DNA"/>
</dbReference>
<accession>A0A6M0JT33</accession>
<dbReference type="PANTHER" id="PTHR24220:SF685">
    <property type="entry name" value="ABC TRANSPORTER RELATED"/>
    <property type="match status" value="1"/>
</dbReference>
<evidence type="ECO:0000256" key="4">
    <source>
        <dbReference type="ARBA" id="ARBA00038388"/>
    </source>
</evidence>
<keyword evidence="7" id="KW-1185">Reference proteome</keyword>
<protein>
    <submittedName>
        <fullName evidence="6">ABC transporter ATP-binding protein</fullName>
    </submittedName>
</protein>
<dbReference type="GO" id="GO:0005524">
    <property type="term" value="F:ATP binding"/>
    <property type="evidence" value="ECO:0007669"/>
    <property type="project" value="UniProtKB-KW"/>
</dbReference>
<dbReference type="InterPro" id="IPR017911">
    <property type="entry name" value="MacB-like_ATP-bd"/>
</dbReference>
<dbReference type="PANTHER" id="PTHR24220">
    <property type="entry name" value="IMPORT ATP-BINDING PROTEIN"/>
    <property type="match status" value="1"/>
</dbReference>
<evidence type="ECO:0000256" key="3">
    <source>
        <dbReference type="ARBA" id="ARBA00022840"/>
    </source>
</evidence>
<dbReference type="InterPro" id="IPR003593">
    <property type="entry name" value="AAA+_ATPase"/>
</dbReference>
<dbReference type="Proteomes" id="UP000483379">
    <property type="component" value="Unassembled WGS sequence"/>
</dbReference>
<keyword evidence="2" id="KW-0547">Nucleotide-binding</keyword>
<dbReference type="SMART" id="SM00382">
    <property type="entry name" value="AAA"/>
    <property type="match status" value="1"/>
</dbReference>
<comment type="caution">
    <text evidence="6">The sequence shown here is derived from an EMBL/GenBank/DDBJ whole genome shotgun (WGS) entry which is preliminary data.</text>
</comment>
<keyword evidence="3 6" id="KW-0067">ATP-binding</keyword>
<dbReference type="InterPro" id="IPR027417">
    <property type="entry name" value="P-loop_NTPase"/>
</dbReference>
<reference evidence="6 7" key="1">
    <citation type="submission" date="2020-02" db="EMBL/GenBank/DDBJ databases">
        <title>Genome sequences of Thiorhodococcus mannitoliphagus and Thiorhodococcus minor, purple sulfur photosynthetic bacteria in the gammaproteobacterial family, Chromatiaceae.</title>
        <authorList>
            <person name="Aviles F.A."/>
            <person name="Meyer T.E."/>
            <person name="Kyndt J.A."/>
        </authorList>
    </citation>
    <scope>NUCLEOTIDE SEQUENCE [LARGE SCALE GENOMIC DNA]</scope>
    <source>
        <strain evidence="6 7">DSM 11518</strain>
    </source>
</reference>
<evidence type="ECO:0000313" key="6">
    <source>
        <dbReference type="EMBL" id="NEV60690.1"/>
    </source>
</evidence>
<dbReference type="GO" id="GO:1902495">
    <property type="term" value="C:transmembrane transporter complex"/>
    <property type="evidence" value="ECO:0007669"/>
    <property type="project" value="UniProtKB-ARBA"/>
</dbReference>
<comment type="similarity">
    <text evidence="4">Belongs to the ABC transporter superfamily. Macrolide exporter (TC 3.A.1.122) family.</text>
</comment>
<dbReference type="InterPro" id="IPR003439">
    <property type="entry name" value="ABC_transporter-like_ATP-bd"/>
</dbReference>
<feature type="domain" description="ABC transporter" evidence="5">
    <location>
        <begin position="2"/>
        <end position="227"/>
    </location>
</feature>
<dbReference type="Gene3D" id="3.40.50.300">
    <property type="entry name" value="P-loop containing nucleotide triphosphate hydrolases"/>
    <property type="match status" value="1"/>
</dbReference>
<gene>
    <name evidence="6" type="ORF">G3446_02070</name>
</gene>
<dbReference type="SUPFAM" id="SSF52540">
    <property type="entry name" value="P-loop containing nucleoside triphosphate hydrolases"/>
    <property type="match status" value="1"/>
</dbReference>
<name>A0A6M0JT33_9GAMM</name>
<dbReference type="PROSITE" id="PS00211">
    <property type="entry name" value="ABC_TRANSPORTER_1"/>
    <property type="match status" value="1"/>
</dbReference>
<keyword evidence="1" id="KW-0813">Transport</keyword>
<proteinExistence type="inferred from homology"/>